<keyword evidence="2" id="KW-0472">Membrane</keyword>
<evidence type="ECO:0000256" key="2">
    <source>
        <dbReference type="SAM" id="Phobius"/>
    </source>
</evidence>
<reference evidence="3" key="1">
    <citation type="submission" date="2020-08" db="EMBL/GenBank/DDBJ databases">
        <title>Multicomponent nature underlies the extraordinary mechanical properties of spider dragline silk.</title>
        <authorList>
            <person name="Kono N."/>
            <person name="Nakamura H."/>
            <person name="Mori M."/>
            <person name="Yoshida Y."/>
            <person name="Ohtoshi R."/>
            <person name="Malay A.D."/>
            <person name="Moran D.A.P."/>
            <person name="Tomita M."/>
            <person name="Numata K."/>
            <person name="Arakawa K."/>
        </authorList>
    </citation>
    <scope>NUCLEOTIDE SEQUENCE</scope>
</reference>
<protein>
    <submittedName>
        <fullName evidence="3">Uncharacterized protein</fullName>
    </submittedName>
</protein>
<keyword evidence="2" id="KW-0812">Transmembrane</keyword>
<evidence type="ECO:0000313" key="3">
    <source>
        <dbReference type="EMBL" id="GFS33910.1"/>
    </source>
</evidence>
<accession>A0A8X6I7B7</accession>
<dbReference type="AlphaFoldDB" id="A0A8X6I7B7"/>
<keyword evidence="2" id="KW-1133">Transmembrane helix</keyword>
<proteinExistence type="predicted"/>
<gene>
    <name evidence="3" type="ORF">NPIL_129061</name>
</gene>
<organism evidence="3 4">
    <name type="scientific">Nephila pilipes</name>
    <name type="common">Giant wood spider</name>
    <name type="synonym">Nephila maculata</name>
    <dbReference type="NCBI Taxonomy" id="299642"/>
    <lineage>
        <taxon>Eukaryota</taxon>
        <taxon>Metazoa</taxon>
        <taxon>Ecdysozoa</taxon>
        <taxon>Arthropoda</taxon>
        <taxon>Chelicerata</taxon>
        <taxon>Arachnida</taxon>
        <taxon>Araneae</taxon>
        <taxon>Araneomorphae</taxon>
        <taxon>Entelegynae</taxon>
        <taxon>Araneoidea</taxon>
        <taxon>Nephilidae</taxon>
        <taxon>Nephila</taxon>
    </lineage>
</organism>
<feature type="transmembrane region" description="Helical" evidence="2">
    <location>
        <begin position="12"/>
        <end position="39"/>
    </location>
</feature>
<keyword evidence="4" id="KW-1185">Reference proteome</keyword>
<name>A0A8X6I7B7_NEPPI</name>
<feature type="region of interest" description="Disordered" evidence="1">
    <location>
        <begin position="46"/>
        <end position="77"/>
    </location>
</feature>
<dbReference type="EMBL" id="BMAW01088287">
    <property type="protein sequence ID" value="GFS33910.1"/>
    <property type="molecule type" value="Genomic_DNA"/>
</dbReference>
<evidence type="ECO:0000313" key="4">
    <source>
        <dbReference type="Proteomes" id="UP000887013"/>
    </source>
</evidence>
<dbReference type="Proteomes" id="UP000887013">
    <property type="component" value="Unassembled WGS sequence"/>
</dbReference>
<sequence length="106" mass="12150">MFIEILAKTILLAWVWCIVRLSFFNSLEIVFMLPFIIILDHIVRPSSKRTPTEDAGSKITTSAVQEDPKDKKKKKKNTAIEGKEGVALNEMILKLMYTEKKRLGIK</sequence>
<evidence type="ECO:0000256" key="1">
    <source>
        <dbReference type="SAM" id="MobiDB-lite"/>
    </source>
</evidence>
<comment type="caution">
    <text evidence="3">The sequence shown here is derived from an EMBL/GenBank/DDBJ whole genome shotgun (WGS) entry which is preliminary data.</text>
</comment>